<dbReference type="Proteomes" id="UP000006056">
    <property type="component" value="Chromosome"/>
</dbReference>
<dbReference type="PRINTS" id="PR00344">
    <property type="entry name" value="BCTRLSENSOR"/>
</dbReference>
<dbReference type="HOGENOM" id="CLU_000445_114_81_0"/>
<feature type="domain" description="Cyclic nucleotide-binding" evidence="3">
    <location>
        <begin position="28"/>
        <end position="148"/>
    </location>
</feature>
<evidence type="ECO:0000259" key="4">
    <source>
        <dbReference type="PROSITE" id="PS50109"/>
    </source>
</evidence>
<name>I3ZK34_TERRK</name>
<evidence type="ECO:0000313" key="5">
    <source>
        <dbReference type="EMBL" id="AFL89602.1"/>
    </source>
</evidence>
<feature type="domain" description="Histidine kinase" evidence="4">
    <location>
        <begin position="281"/>
        <end position="479"/>
    </location>
</feature>
<dbReference type="Gene3D" id="1.10.287.130">
    <property type="match status" value="1"/>
</dbReference>
<sequence length="481" mass="52818">MATFSDCLVNSVEWQRAAIAELQRLEVFGPDAPENELACLVAVAVEERTPPGVLIADETQEFNSFMILLEGKVRVSRQDGKGNYYFNKIVSAPEFMGEVPLLSGLPTQITLVTVTEIRGLRLDAEAFWHGMAECPHLRSVVLAEMRLRMRGLQQQQTQQEKLAMLGTMTAGLMHELNNPGAAARRAASQLRSNLQRMHSLARSFSERGHNPEQRACLTALQERALSVRSESCLSSLQQSDAEEEMGSWMDERGIGKAWEFAPVLVSSGIEPGDLECLAGVFAAGELSEPIEWLEATASSMQMVSLVEDSVARVTELAQAVKTYAHEGQAGIQDVDVNESIHTTVVMMKHKLREKNIRMQKDFGPNMPKLHCTCSGLNQVWTNLLDNAIDAVPEQGGMIAVHTARVGDELQVSITDNGAGISAEDQEHIFDPFFTTKAAGVGSGMGLGIVRQILENYHGRLTLESHPGHTQFTVHIPADQEF</sequence>
<dbReference type="PROSITE" id="PS50109">
    <property type="entry name" value="HIS_KIN"/>
    <property type="match status" value="1"/>
</dbReference>
<comment type="catalytic activity">
    <reaction evidence="1">
        <text>ATP + protein L-histidine = ADP + protein N-phospho-L-histidine.</text>
        <dbReference type="EC" id="2.7.13.3"/>
    </reaction>
</comment>
<dbReference type="SUPFAM" id="SSF51206">
    <property type="entry name" value="cAMP-binding domain-like"/>
    <property type="match status" value="1"/>
</dbReference>
<keyword evidence="5" id="KW-0418">Kinase</keyword>
<organism evidence="5 6">
    <name type="scientific">Terriglobus roseus (strain DSM 18391 / NRRL B-41598 / KBS 63)</name>
    <dbReference type="NCBI Taxonomy" id="926566"/>
    <lineage>
        <taxon>Bacteria</taxon>
        <taxon>Pseudomonadati</taxon>
        <taxon>Acidobacteriota</taxon>
        <taxon>Terriglobia</taxon>
        <taxon>Terriglobales</taxon>
        <taxon>Acidobacteriaceae</taxon>
        <taxon>Terriglobus</taxon>
    </lineage>
</organism>
<dbReference type="Pfam" id="PF02518">
    <property type="entry name" value="HATPase_c"/>
    <property type="match status" value="1"/>
</dbReference>
<evidence type="ECO:0000259" key="3">
    <source>
        <dbReference type="PROSITE" id="PS50042"/>
    </source>
</evidence>
<dbReference type="EC" id="2.7.13.3" evidence="2"/>
<accession>I3ZK34</accession>
<dbReference type="CDD" id="cd00038">
    <property type="entry name" value="CAP_ED"/>
    <property type="match status" value="1"/>
</dbReference>
<proteinExistence type="predicted"/>
<dbReference type="PROSITE" id="PS50042">
    <property type="entry name" value="CNMP_BINDING_3"/>
    <property type="match status" value="1"/>
</dbReference>
<dbReference type="InterPro" id="IPR036890">
    <property type="entry name" value="HATPase_C_sf"/>
</dbReference>
<dbReference type="EMBL" id="CP003379">
    <property type="protein sequence ID" value="AFL89602.1"/>
    <property type="molecule type" value="Genomic_DNA"/>
</dbReference>
<protein>
    <recommendedName>
        <fullName evidence="2">histidine kinase</fullName>
        <ecNumber evidence="2">2.7.13.3</ecNumber>
    </recommendedName>
</protein>
<dbReference type="eggNOG" id="COG4191">
    <property type="taxonomic scope" value="Bacteria"/>
</dbReference>
<dbReference type="Gene3D" id="3.30.565.10">
    <property type="entry name" value="Histidine kinase-like ATPase, C-terminal domain"/>
    <property type="match status" value="1"/>
</dbReference>
<dbReference type="InterPro" id="IPR014710">
    <property type="entry name" value="RmlC-like_jellyroll"/>
</dbReference>
<dbReference type="PANTHER" id="PTHR43065">
    <property type="entry name" value="SENSOR HISTIDINE KINASE"/>
    <property type="match status" value="1"/>
</dbReference>
<dbReference type="PANTHER" id="PTHR43065:SF48">
    <property type="entry name" value="HISTIDINE KINASE"/>
    <property type="match status" value="1"/>
</dbReference>
<keyword evidence="6" id="KW-1185">Reference proteome</keyword>
<reference evidence="5 6" key="1">
    <citation type="submission" date="2012-06" db="EMBL/GenBank/DDBJ databases">
        <title>Complete genome of Terriglobus roseus DSM 18391.</title>
        <authorList>
            <consortium name="US DOE Joint Genome Institute (JGI-PGF)"/>
            <person name="Lucas S."/>
            <person name="Copeland A."/>
            <person name="Lapidus A."/>
            <person name="Glavina del Rio T."/>
            <person name="Dalin E."/>
            <person name="Tice H."/>
            <person name="Bruce D."/>
            <person name="Goodwin L."/>
            <person name="Pitluck S."/>
            <person name="Peters L."/>
            <person name="Mikhailova N."/>
            <person name="Munk A.C.C."/>
            <person name="Kyrpides N."/>
            <person name="Mavromatis K."/>
            <person name="Ivanova N."/>
            <person name="Brettin T."/>
            <person name="Detter J.C."/>
            <person name="Han C."/>
            <person name="Larimer F."/>
            <person name="Land M."/>
            <person name="Hauser L."/>
            <person name="Markowitz V."/>
            <person name="Cheng J.-F."/>
            <person name="Hugenholtz P."/>
            <person name="Woyke T."/>
            <person name="Wu D."/>
            <person name="Brambilla E."/>
            <person name="Klenk H.-P."/>
            <person name="Eisen J.A."/>
        </authorList>
    </citation>
    <scope>NUCLEOTIDE SEQUENCE [LARGE SCALE GENOMIC DNA]</scope>
    <source>
        <strain evidence="6">DSM 18391 / NRRL B-41598 / KBS 63</strain>
    </source>
</reference>
<evidence type="ECO:0000313" key="6">
    <source>
        <dbReference type="Proteomes" id="UP000006056"/>
    </source>
</evidence>
<dbReference type="Gene3D" id="2.60.120.10">
    <property type="entry name" value="Jelly Rolls"/>
    <property type="match status" value="1"/>
</dbReference>
<gene>
    <name evidence="5" type="ordered locus">Terro_3387</name>
</gene>
<dbReference type="STRING" id="926566.Terro_3387"/>
<dbReference type="SMART" id="SM00387">
    <property type="entry name" value="HATPase_c"/>
    <property type="match status" value="1"/>
</dbReference>
<dbReference type="InterPro" id="IPR000595">
    <property type="entry name" value="cNMP-bd_dom"/>
</dbReference>
<dbReference type="InterPro" id="IPR004358">
    <property type="entry name" value="Sig_transdc_His_kin-like_C"/>
</dbReference>
<evidence type="ECO:0000256" key="1">
    <source>
        <dbReference type="ARBA" id="ARBA00000085"/>
    </source>
</evidence>
<evidence type="ECO:0000256" key="2">
    <source>
        <dbReference type="ARBA" id="ARBA00012438"/>
    </source>
</evidence>
<dbReference type="AlphaFoldDB" id="I3ZK34"/>
<dbReference type="GO" id="GO:0004673">
    <property type="term" value="F:protein histidine kinase activity"/>
    <property type="evidence" value="ECO:0007669"/>
    <property type="project" value="UniProtKB-EC"/>
</dbReference>
<dbReference type="InterPro" id="IPR003594">
    <property type="entry name" value="HATPase_dom"/>
</dbReference>
<dbReference type="KEGG" id="trs:Terro_3387"/>
<dbReference type="RefSeq" id="WP_014786863.1">
    <property type="nucleotide sequence ID" value="NC_018014.1"/>
</dbReference>
<dbReference type="CDD" id="cd00075">
    <property type="entry name" value="HATPase"/>
    <property type="match status" value="1"/>
</dbReference>
<dbReference type="Pfam" id="PF00027">
    <property type="entry name" value="cNMP_binding"/>
    <property type="match status" value="1"/>
</dbReference>
<dbReference type="SUPFAM" id="SSF55874">
    <property type="entry name" value="ATPase domain of HSP90 chaperone/DNA topoisomerase II/histidine kinase"/>
    <property type="match status" value="1"/>
</dbReference>
<dbReference type="InterPro" id="IPR018490">
    <property type="entry name" value="cNMP-bd_dom_sf"/>
</dbReference>
<dbReference type="OrthoDB" id="9784397at2"/>
<dbReference type="SMART" id="SM00100">
    <property type="entry name" value="cNMP"/>
    <property type="match status" value="1"/>
</dbReference>
<keyword evidence="5" id="KW-0808">Transferase</keyword>
<dbReference type="InterPro" id="IPR005467">
    <property type="entry name" value="His_kinase_dom"/>
</dbReference>